<name>A0ABV9ECW0_9ACTN</name>
<evidence type="ECO:0000313" key="2">
    <source>
        <dbReference type="EMBL" id="MFC4587391.1"/>
    </source>
</evidence>
<feature type="domain" description="DUF397" evidence="1">
    <location>
        <begin position="6"/>
        <end position="60"/>
    </location>
</feature>
<keyword evidence="3" id="KW-1185">Reference proteome</keyword>
<accession>A0ABV9ECW0</accession>
<organism evidence="2 3">
    <name type="scientific">Sphaerisporangium corydalis</name>
    <dbReference type="NCBI Taxonomy" id="1441875"/>
    <lineage>
        <taxon>Bacteria</taxon>
        <taxon>Bacillati</taxon>
        <taxon>Actinomycetota</taxon>
        <taxon>Actinomycetes</taxon>
        <taxon>Streptosporangiales</taxon>
        <taxon>Streptosporangiaceae</taxon>
        <taxon>Sphaerisporangium</taxon>
    </lineage>
</organism>
<dbReference type="InterPro" id="IPR007278">
    <property type="entry name" value="DUF397"/>
</dbReference>
<dbReference type="Pfam" id="PF04149">
    <property type="entry name" value="DUF397"/>
    <property type="match status" value="1"/>
</dbReference>
<reference evidence="3" key="1">
    <citation type="journal article" date="2019" name="Int. J. Syst. Evol. Microbiol.">
        <title>The Global Catalogue of Microorganisms (GCM) 10K type strain sequencing project: providing services to taxonomists for standard genome sequencing and annotation.</title>
        <authorList>
            <consortium name="The Broad Institute Genomics Platform"/>
            <consortium name="The Broad Institute Genome Sequencing Center for Infectious Disease"/>
            <person name="Wu L."/>
            <person name="Ma J."/>
        </authorList>
    </citation>
    <scope>NUCLEOTIDE SEQUENCE [LARGE SCALE GENOMIC DNA]</scope>
    <source>
        <strain evidence="3">CCUG 49560</strain>
    </source>
</reference>
<evidence type="ECO:0000259" key="1">
    <source>
        <dbReference type="Pfam" id="PF04149"/>
    </source>
</evidence>
<protein>
    <submittedName>
        <fullName evidence="2">DUF397 domain-containing protein</fullName>
    </submittedName>
</protein>
<proteinExistence type="predicted"/>
<sequence length="68" mass="7150">MDLSVAVWRKSSRSSGNGGQCVEVADNLPGVVAVRDSKIPDGPNLIFGPSEWRSFVIGVKAGSFSNLS</sequence>
<dbReference type="RefSeq" id="WP_262841952.1">
    <property type="nucleotide sequence ID" value="NZ_JANZYP010000008.1"/>
</dbReference>
<comment type="caution">
    <text evidence="2">The sequence shown here is derived from an EMBL/GenBank/DDBJ whole genome shotgun (WGS) entry which is preliminary data.</text>
</comment>
<evidence type="ECO:0000313" key="3">
    <source>
        <dbReference type="Proteomes" id="UP001595891"/>
    </source>
</evidence>
<dbReference type="Proteomes" id="UP001595891">
    <property type="component" value="Unassembled WGS sequence"/>
</dbReference>
<dbReference type="EMBL" id="JBHSFN010000008">
    <property type="protein sequence ID" value="MFC4587391.1"/>
    <property type="molecule type" value="Genomic_DNA"/>
</dbReference>
<gene>
    <name evidence="2" type="ORF">ACFO8L_14955</name>
</gene>